<organism evidence="1 2">
    <name type="scientific">Trifolium pratense</name>
    <name type="common">Red clover</name>
    <dbReference type="NCBI Taxonomy" id="57577"/>
    <lineage>
        <taxon>Eukaryota</taxon>
        <taxon>Viridiplantae</taxon>
        <taxon>Streptophyta</taxon>
        <taxon>Embryophyta</taxon>
        <taxon>Tracheophyta</taxon>
        <taxon>Spermatophyta</taxon>
        <taxon>Magnoliopsida</taxon>
        <taxon>eudicotyledons</taxon>
        <taxon>Gunneridae</taxon>
        <taxon>Pentapetalae</taxon>
        <taxon>rosids</taxon>
        <taxon>fabids</taxon>
        <taxon>Fabales</taxon>
        <taxon>Fabaceae</taxon>
        <taxon>Papilionoideae</taxon>
        <taxon>50 kb inversion clade</taxon>
        <taxon>NPAAA clade</taxon>
        <taxon>Hologalegina</taxon>
        <taxon>IRL clade</taxon>
        <taxon>Trifolieae</taxon>
        <taxon>Trifolium</taxon>
    </lineage>
</organism>
<keyword evidence="2" id="KW-1185">Reference proteome</keyword>
<evidence type="ECO:0000313" key="1">
    <source>
        <dbReference type="EMBL" id="CAJ2668166.1"/>
    </source>
</evidence>
<sequence length="91" mass="10557">MARIGLEFCLLIQWLRWSKITLVIRLFGGLFNLEKKLKNSSSLPLKTVPLFSPTHLTIDFPFLIHSSLDLSLWIKDLARKSLLIRKHVTVE</sequence>
<accession>A0ACB0LFM2</accession>
<dbReference type="Proteomes" id="UP001177021">
    <property type="component" value="Unassembled WGS sequence"/>
</dbReference>
<comment type="caution">
    <text evidence="1">The sequence shown here is derived from an EMBL/GenBank/DDBJ whole genome shotgun (WGS) entry which is preliminary data.</text>
</comment>
<gene>
    <name evidence="1" type="ORF">MILVUS5_LOCUS32614</name>
</gene>
<protein>
    <submittedName>
        <fullName evidence="1">Uncharacterized protein</fullName>
    </submittedName>
</protein>
<reference evidence="1" key="1">
    <citation type="submission" date="2023-10" db="EMBL/GenBank/DDBJ databases">
        <authorList>
            <person name="Rodriguez Cubillos JULIANA M."/>
            <person name="De Vega J."/>
        </authorList>
    </citation>
    <scope>NUCLEOTIDE SEQUENCE</scope>
</reference>
<dbReference type="EMBL" id="CASHSV030000513">
    <property type="protein sequence ID" value="CAJ2668166.1"/>
    <property type="molecule type" value="Genomic_DNA"/>
</dbReference>
<proteinExistence type="predicted"/>
<name>A0ACB0LFM2_TRIPR</name>
<evidence type="ECO:0000313" key="2">
    <source>
        <dbReference type="Proteomes" id="UP001177021"/>
    </source>
</evidence>